<dbReference type="SUPFAM" id="SSF55874">
    <property type="entry name" value="ATPase domain of HSP90 chaperone/DNA topoisomerase II/histidine kinase"/>
    <property type="match status" value="1"/>
</dbReference>
<dbReference type="InterPro" id="IPR005467">
    <property type="entry name" value="His_kinase_dom"/>
</dbReference>
<dbReference type="RefSeq" id="WP_248564241.1">
    <property type="nucleotide sequence ID" value="NZ_AP025698.1"/>
</dbReference>
<dbReference type="PANTHER" id="PTHR43065:SF23">
    <property type="entry name" value="SENSOR HISTIDINE KINASE PDTAS"/>
    <property type="match status" value="1"/>
</dbReference>
<dbReference type="InterPro" id="IPR003594">
    <property type="entry name" value="HATPase_dom"/>
</dbReference>
<dbReference type="EMBL" id="AP025698">
    <property type="protein sequence ID" value="BDH79934.1"/>
    <property type="molecule type" value="Genomic_DNA"/>
</dbReference>
<evidence type="ECO:0000313" key="2">
    <source>
        <dbReference type="EMBL" id="BDH79934.1"/>
    </source>
</evidence>
<dbReference type="Gene3D" id="3.30.565.10">
    <property type="entry name" value="Histidine kinase-like ATPase, C-terminal domain"/>
    <property type="match status" value="1"/>
</dbReference>
<gene>
    <name evidence="2" type="ORF">MTTB_13130</name>
</gene>
<reference evidence="2 3" key="1">
    <citation type="submission" date="2022-04" db="EMBL/GenBank/DDBJ databases">
        <title>Complete genome of Methanothermobacter tenebrarum strain RMAS.</title>
        <authorList>
            <person name="Nakamura K."/>
            <person name="Oshima K."/>
            <person name="Hattori M."/>
            <person name="Kamagata Y."/>
            <person name="Takamizawa K."/>
        </authorList>
    </citation>
    <scope>NUCLEOTIDE SEQUENCE [LARGE SCALE GENOMIC DNA]</scope>
    <source>
        <strain evidence="2 3">RMAS</strain>
    </source>
</reference>
<proteinExistence type="predicted"/>
<sequence>MNNIFTSYGAKVKKRLEIENIQLDLDTAIPLGLIINELVTNSIKYAFPTGKGTITIKLTTKNNKITLTVADNGIGLPENINIEKTETLGLKLVNILTKQINGKLTLKTNQGTKYKITFQKIV</sequence>
<dbReference type="PANTHER" id="PTHR43065">
    <property type="entry name" value="SENSOR HISTIDINE KINASE"/>
    <property type="match status" value="1"/>
</dbReference>
<feature type="domain" description="Histidine kinase" evidence="1">
    <location>
        <begin position="31"/>
        <end position="122"/>
    </location>
</feature>
<organism evidence="2 3">
    <name type="scientific">Methanothermobacter tenebrarum</name>
    <dbReference type="NCBI Taxonomy" id="680118"/>
    <lineage>
        <taxon>Archaea</taxon>
        <taxon>Methanobacteriati</taxon>
        <taxon>Methanobacteriota</taxon>
        <taxon>Methanomada group</taxon>
        <taxon>Methanobacteria</taxon>
        <taxon>Methanobacteriales</taxon>
        <taxon>Methanobacteriaceae</taxon>
        <taxon>Methanothermobacter</taxon>
    </lineage>
</organism>
<dbReference type="SMART" id="SM00387">
    <property type="entry name" value="HATPase_c"/>
    <property type="match status" value="1"/>
</dbReference>
<keyword evidence="3" id="KW-1185">Reference proteome</keyword>
<evidence type="ECO:0000259" key="1">
    <source>
        <dbReference type="PROSITE" id="PS50109"/>
    </source>
</evidence>
<dbReference type="GeneID" id="71965841"/>
<evidence type="ECO:0000313" key="3">
    <source>
        <dbReference type="Proteomes" id="UP000831817"/>
    </source>
</evidence>
<dbReference type="InterPro" id="IPR036890">
    <property type="entry name" value="HATPase_C_sf"/>
</dbReference>
<accession>A0ABN6PCK9</accession>
<dbReference type="PROSITE" id="PS50109">
    <property type="entry name" value="HIS_KIN"/>
    <property type="match status" value="1"/>
</dbReference>
<dbReference type="Pfam" id="PF02518">
    <property type="entry name" value="HATPase_c"/>
    <property type="match status" value="1"/>
</dbReference>
<dbReference type="Proteomes" id="UP000831817">
    <property type="component" value="Chromosome"/>
</dbReference>
<name>A0ABN6PCK9_9EURY</name>
<protein>
    <recommendedName>
        <fullName evidence="1">Histidine kinase domain-containing protein</fullName>
    </recommendedName>
</protein>